<evidence type="ECO:0000256" key="1">
    <source>
        <dbReference type="ARBA" id="ARBA00004229"/>
    </source>
</evidence>
<keyword evidence="6" id="KW-1185">Reference proteome</keyword>
<keyword evidence="2" id="KW-0150">Chloroplast</keyword>
<comment type="subcellular location">
    <subcellularLocation>
        <location evidence="1">Plastid</location>
        <location evidence="1">Chloroplast</location>
    </subcellularLocation>
</comment>
<dbReference type="InterPro" id="IPR022796">
    <property type="entry name" value="Chloroa_b-bind"/>
</dbReference>
<protein>
    <submittedName>
        <fullName evidence="5">Uncharacterized protein</fullName>
    </submittedName>
</protein>
<keyword evidence="4" id="KW-0472">Membrane</keyword>
<dbReference type="EMBL" id="CAUYUJ010001780">
    <property type="protein sequence ID" value="CAK0797585.1"/>
    <property type="molecule type" value="Genomic_DNA"/>
</dbReference>
<proteinExistence type="predicted"/>
<accession>A0ABN9PWD5</accession>
<reference evidence="5" key="1">
    <citation type="submission" date="2023-10" db="EMBL/GenBank/DDBJ databases">
        <authorList>
            <person name="Chen Y."/>
            <person name="Shah S."/>
            <person name="Dougan E. K."/>
            <person name="Thang M."/>
            <person name="Chan C."/>
        </authorList>
    </citation>
    <scope>NUCLEOTIDE SEQUENCE [LARGE SCALE GENOMIC DNA]</scope>
</reference>
<evidence type="ECO:0000256" key="3">
    <source>
        <dbReference type="ARBA" id="ARBA00022640"/>
    </source>
</evidence>
<dbReference type="Proteomes" id="UP001189429">
    <property type="component" value="Unassembled WGS sequence"/>
</dbReference>
<keyword evidence="4" id="KW-1133">Transmembrane helix</keyword>
<keyword evidence="4" id="KW-0812">Transmembrane</keyword>
<dbReference type="SUPFAM" id="SSF103511">
    <property type="entry name" value="Chlorophyll a-b binding protein"/>
    <property type="match status" value="1"/>
</dbReference>
<evidence type="ECO:0000313" key="6">
    <source>
        <dbReference type="Proteomes" id="UP001189429"/>
    </source>
</evidence>
<keyword evidence="3" id="KW-0934">Plastid</keyword>
<feature type="transmembrane region" description="Helical" evidence="4">
    <location>
        <begin position="33"/>
        <end position="54"/>
    </location>
</feature>
<evidence type="ECO:0000256" key="2">
    <source>
        <dbReference type="ARBA" id="ARBA00022528"/>
    </source>
</evidence>
<organism evidence="5 6">
    <name type="scientific">Prorocentrum cordatum</name>
    <dbReference type="NCBI Taxonomy" id="2364126"/>
    <lineage>
        <taxon>Eukaryota</taxon>
        <taxon>Sar</taxon>
        <taxon>Alveolata</taxon>
        <taxon>Dinophyceae</taxon>
        <taxon>Prorocentrales</taxon>
        <taxon>Prorocentraceae</taxon>
        <taxon>Prorocentrum</taxon>
    </lineage>
</organism>
<dbReference type="Gene3D" id="1.10.3460.10">
    <property type="entry name" value="Chlorophyll a/b binding protein domain"/>
    <property type="match status" value="1"/>
</dbReference>
<gene>
    <name evidence="5" type="ORF">PCOR1329_LOCUS6622</name>
</gene>
<sequence>MMAALGTVFQLFVKLPGFESIPAGLGAITDGVGIFGFSCLILPVVLLLECVYWLDDDVSKEPGNFGDPGNWAGLFGAFGGGYSDEIWNKEINNGRMAMISITGIFVAELATDKDGIQQFGIDVAEARTRATSTAGAASVA</sequence>
<evidence type="ECO:0000313" key="5">
    <source>
        <dbReference type="EMBL" id="CAK0797585.1"/>
    </source>
</evidence>
<dbReference type="Pfam" id="PF00504">
    <property type="entry name" value="Chloroa_b-bind"/>
    <property type="match status" value="1"/>
</dbReference>
<evidence type="ECO:0000256" key="4">
    <source>
        <dbReference type="SAM" id="Phobius"/>
    </source>
</evidence>
<name>A0ABN9PWD5_9DINO</name>
<comment type="caution">
    <text evidence="5">The sequence shown here is derived from an EMBL/GenBank/DDBJ whole genome shotgun (WGS) entry which is preliminary data.</text>
</comment>